<dbReference type="GeneID" id="20673966"/>
<evidence type="ECO:0008006" key="3">
    <source>
        <dbReference type="Google" id="ProtNLM"/>
    </source>
</evidence>
<dbReference type="Proteomes" id="UP000030671">
    <property type="component" value="Unassembled WGS sequence"/>
</dbReference>
<dbReference type="RefSeq" id="XP_009541640.1">
    <property type="nucleotide sequence ID" value="XM_009543345.1"/>
</dbReference>
<name>W4KRV3_HETIT</name>
<dbReference type="HOGENOM" id="CLU_040945_0_0_1"/>
<proteinExistence type="predicted"/>
<evidence type="ECO:0000313" key="2">
    <source>
        <dbReference type="Proteomes" id="UP000030671"/>
    </source>
</evidence>
<dbReference type="KEGG" id="hir:HETIRDRAFT_424455"/>
<sequence length="234" mass="27590">MYILANPTKYDMDMNKTLLVLSYIREGTAALFTQKYYFDRELQEYKATETKVAWGMFKAFLKELATAFKDKGLEQKARQKMFTMRMGKRTADDFVTDYLITAGESGFNLESTIDYFHRAIHLEILKQIYRLLEMPTTMDDWNNPFRYNSSNAPSSMNNSVIPMAIDMVRTALTNEEQNRLRMEGYMKGQLDMFNRVMERWGTTRLRPVEGWQQEEEAMAECSWQELRAVMREAL</sequence>
<dbReference type="AlphaFoldDB" id="W4KRV3"/>
<organism evidence="1 2">
    <name type="scientific">Heterobasidion irregulare (strain TC 32-1)</name>
    <dbReference type="NCBI Taxonomy" id="747525"/>
    <lineage>
        <taxon>Eukaryota</taxon>
        <taxon>Fungi</taxon>
        <taxon>Dikarya</taxon>
        <taxon>Basidiomycota</taxon>
        <taxon>Agaricomycotina</taxon>
        <taxon>Agaricomycetes</taxon>
        <taxon>Russulales</taxon>
        <taxon>Bondarzewiaceae</taxon>
        <taxon>Heterobasidion</taxon>
        <taxon>Heterobasidion annosum species complex</taxon>
    </lineage>
</organism>
<dbReference type="OrthoDB" id="3049938at2759"/>
<protein>
    <recommendedName>
        <fullName evidence="3">Retrotransposon gag domain-containing protein</fullName>
    </recommendedName>
</protein>
<evidence type="ECO:0000313" key="1">
    <source>
        <dbReference type="EMBL" id="ETW87776.1"/>
    </source>
</evidence>
<dbReference type="InParanoid" id="W4KRV3"/>
<reference evidence="1 2" key="1">
    <citation type="journal article" date="2012" name="New Phytol.">
        <title>Insight into trade-off between wood decay and parasitism from the genome of a fungal forest pathogen.</title>
        <authorList>
            <person name="Olson A."/>
            <person name="Aerts A."/>
            <person name="Asiegbu F."/>
            <person name="Belbahri L."/>
            <person name="Bouzid O."/>
            <person name="Broberg A."/>
            <person name="Canback B."/>
            <person name="Coutinho P.M."/>
            <person name="Cullen D."/>
            <person name="Dalman K."/>
            <person name="Deflorio G."/>
            <person name="van Diepen L.T."/>
            <person name="Dunand C."/>
            <person name="Duplessis S."/>
            <person name="Durling M."/>
            <person name="Gonthier P."/>
            <person name="Grimwood J."/>
            <person name="Fossdal C.G."/>
            <person name="Hansson D."/>
            <person name="Henrissat B."/>
            <person name="Hietala A."/>
            <person name="Himmelstrand K."/>
            <person name="Hoffmeister D."/>
            <person name="Hogberg N."/>
            <person name="James T.Y."/>
            <person name="Karlsson M."/>
            <person name="Kohler A."/>
            <person name="Kues U."/>
            <person name="Lee Y.H."/>
            <person name="Lin Y.C."/>
            <person name="Lind M."/>
            <person name="Lindquist E."/>
            <person name="Lombard V."/>
            <person name="Lucas S."/>
            <person name="Lunden K."/>
            <person name="Morin E."/>
            <person name="Murat C."/>
            <person name="Park J."/>
            <person name="Raffaello T."/>
            <person name="Rouze P."/>
            <person name="Salamov A."/>
            <person name="Schmutz J."/>
            <person name="Solheim H."/>
            <person name="Stahlberg J."/>
            <person name="Velez H."/>
            <person name="de Vries R.P."/>
            <person name="Wiebenga A."/>
            <person name="Woodward S."/>
            <person name="Yakovlev I."/>
            <person name="Garbelotto M."/>
            <person name="Martin F."/>
            <person name="Grigoriev I.V."/>
            <person name="Stenlid J."/>
        </authorList>
    </citation>
    <scope>NUCLEOTIDE SEQUENCE [LARGE SCALE GENOMIC DNA]</scope>
    <source>
        <strain evidence="1 2">TC 32-1</strain>
    </source>
</reference>
<gene>
    <name evidence="1" type="ORF">HETIRDRAFT_424455</name>
</gene>
<keyword evidence="2" id="KW-1185">Reference proteome</keyword>
<dbReference type="EMBL" id="KI925454">
    <property type="protein sequence ID" value="ETW87776.1"/>
    <property type="molecule type" value="Genomic_DNA"/>
</dbReference>
<accession>W4KRV3</accession>